<sequence>MQGESTDVRHAPYRPGRSLAVLALLAGALAARPVHAEERDVTVTTEASAGRDYRAWSLLGDVGLREDTFLTLGYTAARPEAGTAATHQLSVGVDHVLGGHWLVAAVASVGLPKRTRTELSAERPRLNLPAVDARTGYSSQAVLLSAAYDSAGFSDVEFGVDAGLSLTRYPLSREILVVNRSGATVRYAQEELLWVARPSVGSRLLLGTRWEVGVRAGLTLYSEDPLTAGGFTDEETAELTRRFENAVEARRALLGLSTRINRDLGSGVAQRVSELNATTGIPTAPSRFDVKPSVTWSSPGRVVRGQLSYAFTRYVSGEGLSHVLATRWTVRLGEPVRVWASVALQQDRLEAAESTDTPGEATRSRSGLFTVGGEYTF</sequence>
<name>A0ABX7P3F5_9BACT</name>
<dbReference type="RefSeq" id="WP_206726557.1">
    <property type="nucleotide sequence ID" value="NZ_CP071090.1"/>
</dbReference>
<feature type="signal peptide" evidence="1">
    <location>
        <begin position="1"/>
        <end position="36"/>
    </location>
</feature>
<evidence type="ECO:0000313" key="2">
    <source>
        <dbReference type="EMBL" id="QSQ24997.1"/>
    </source>
</evidence>
<feature type="chain" id="PRO_5046366104" evidence="1">
    <location>
        <begin position="37"/>
        <end position="377"/>
    </location>
</feature>
<reference evidence="2 3" key="1">
    <citation type="submission" date="2021-02" db="EMBL/GenBank/DDBJ databases">
        <title>De Novo genome assembly of isolated myxobacteria.</title>
        <authorList>
            <person name="Stevens D.C."/>
        </authorList>
    </citation>
    <scope>NUCLEOTIDE SEQUENCE [LARGE SCALE GENOMIC DNA]</scope>
    <source>
        <strain evidence="3">SCPEA02</strain>
    </source>
</reference>
<gene>
    <name evidence="2" type="ORF">JY651_08720</name>
</gene>
<organism evidence="2 3">
    <name type="scientific">Pyxidicoccus parkwayensis</name>
    <dbReference type="NCBI Taxonomy" id="2813578"/>
    <lineage>
        <taxon>Bacteria</taxon>
        <taxon>Pseudomonadati</taxon>
        <taxon>Myxococcota</taxon>
        <taxon>Myxococcia</taxon>
        <taxon>Myxococcales</taxon>
        <taxon>Cystobacterineae</taxon>
        <taxon>Myxococcaceae</taxon>
        <taxon>Pyxidicoccus</taxon>
    </lineage>
</organism>
<protein>
    <submittedName>
        <fullName evidence="2">Uncharacterized protein</fullName>
    </submittedName>
</protein>
<dbReference type="Proteomes" id="UP000662747">
    <property type="component" value="Chromosome"/>
</dbReference>
<accession>A0ABX7P3F5</accession>
<keyword evidence="3" id="KW-1185">Reference proteome</keyword>
<dbReference type="EMBL" id="CP071090">
    <property type="protein sequence ID" value="QSQ24997.1"/>
    <property type="molecule type" value="Genomic_DNA"/>
</dbReference>
<evidence type="ECO:0000256" key="1">
    <source>
        <dbReference type="SAM" id="SignalP"/>
    </source>
</evidence>
<evidence type="ECO:0000313" key="3">
    <source>
        <dbReference type="Proteomes" id="UP000662747"/>
    </source>
</evidence>
<proteinExistence type="predicted"/>
<keyword evidence="1" id="KW-0732">Signal</keyword>